<accession>A0A1C1CM65</accession>
<dbReference type="AlphaFoldDB" id="A0A1C1CM65"/>
<proteinExistence type="predicted"/>
<dbReference type="Proteomes" id="UP000094526">
    <property type="component" value="Unassembled WGS sequence"/>
</dbReference>
<dbReference type="EMBL" id="LGRB01000010">
    <property type="protein sequence ID" value="OCT49600.1"/>
    <property type="molecule type" value="Genomic_DNA"/>
</dbReference>
<evidence type="ECO:0000313" key="1">
    <source>
        <dbReference type="EMBL" id="OCT49600.1"/>
    </source>
</evidence>
<gene>
    <name evidence="1" type="ORF">CLCR_07553</name>
</gene>
<evidence type="ECO:0000313" key="2">
    <source>
        <dbReference type="Proteomes" id="UP000094526"/>
    </source>
</evidence>
<reference evidence="2" key="1">
    <citation type="submission" date="2015-07" db="EMBL/GenBank/DDBJ databases">
        <authorList>
            <person name="Teixeira M.M."/>
            <person name="Souza R.C."/>
            <person name="Almeida L.G."/>
            <person name="Vicente V.A."/>
            <person name="de Hoog S."/>
            <person name="Bocca A.L."/>
            <person name="de Almeida S.R."/>
            <person name="Vasconcelos A.T."/>
            <person name="Felipe M.S."/>
        </authorList>
    </citation>
    <scope>NUCLEOTIDE SEQUENCE [LARGE SCALE GENOMIC DNA]</scope>
    <source>
        <strain evidence="2">KSF</strain>
    </source>
</reference>
<comment type="caution">
    <text evidence="1">The sequence shown here is derived from an EMBL/GenBank/DDBJ whole genome shotgun (WGS) entry which is preliminary data.</text>
</comment>
<organism evidence="1 2">
    <name type="scientific">Cladophialophora carrionii</name>
    <dbReference type="NCBI Taxonomy" id="86049"/>
    <lineage>
        <taxon>Eukaryota</taxon>
        <taxon>Fungi</taxon>
        <taxon>Dikarya</taxon>
        <taxon>Ascomycota</taxon>
        <taxon>Pezizomycotina</taxon>
        <taxon>Eurotiomycetes</taxon>
        <taxon>Chaetothyriomycetidae</taxon>
        <taxon>Chaetothyriales</taxon>
        <taxon>Herpotrichiellaceae</taxon>
        <taxon>Cladophialophora</taxon>
    </lineage>
</organism>
<protein>
    <submittedName>
        <fullName evidence="1">Uncharacterized protein</fullName>
    </submittedName>
</protein>
<dbReference type="OrthoDB" id="630188at2759"/>
<dbReference type="VEuPathDB" id="FungiDB:CLCR_07553"/>
<sequence>MGREAGGWGARLVTWKDSGRDKPSHFTAIDNANSPVIERLAALRESTVDSDDATEEKRRKLARLSRSRGAITSHCAQDEYPLQAGKQTLFANASFALARRRRAPKRSRDSEAGALSMGIGQQSGCALDASVEDLKQGGTVGLVRAGTIGPKTWESTSRSGAITYVARAFADLVNRRGILVYTKGMLENTVTLAEEHDIHPQIEESCA</sequence>
<keyword evidence="2" id="KW-1185">Reference proteome</keyword>
<name>A0A1C1CM65_9EURO</name>